<evidence type="ECO:0000259" key="5">
    <source>
        <dbReference type="PROSITE" id="PS50104"/>
    </source>
</evidence>
<evidence type="ECO:0000256" key="4">
    <source>
        <dbReference type="ARBA" id="ARBA00047304"/>
    </source>
</evidence>
<dbReference type="InterPro" id="IPR000157">
    <property type="entry name" value="TIR_dom"/>
</dbReference>
<dbReference type="SMART" id="SM00255">
    <property type="entry name" value="TIR"/>
    <property type="match status" value="1"/>
</dbReference>
<dbReference type="Gene3D" id="3.40.50.10140">
    <property type="entry name" value="Toll/interleukin-1 receptor homology (TIR) domain"/>
    <property type="match status" value="1"/>
</dbReference>
<dbReference type="EMBL" id="MWBQ01000124">
    <property type="protein sequence ID" value="OQA56214.1"/>
    <property type="molecule type" value="Genomic_DNA"/>
</dbReference>
<dbReference type="Gene3D" id="3.40.50.1220">
    <property type="entry name" value="TPP-binding domain"/>
    <property type="match status" value="1"/>
</dbReference>
<keyword evidence="2" id="KW-0378">Hydrolase</keyword>
<sequence length="453" mass="52999">MMKIFISHSYQDRKFVSQLTTRLREDGIHVWTDEKEIAVGENIQEKISGAISKTDYFIVVLSKNSTNSNWVNFELSAILLKEISQEQNIILPVLIEDCEIPFSLRDRFYSDFRHSFEDGYLKLITALKTKTTKRYQEIDRQNNKFNPEFYEFQIKNLKDAYNNGNLTLFCGSGISYDAGIPTWNTLLKSLLKAAYSNNQDVPDPESLANLFQKRINVSPLILAQYLKILLGKKFTSTVRDTLYKNCNDKSEIVDSIFELSRQRRNREPLKAIITFNFDDLIEEKLTKEKIDFKTIFTEGERFKEEEIPIYHPHGFLPRGKKLTSKNEVVFSEDAYHSQFIDPFSWSNLVQLNHLNNSTCLFIGISLTDPNMRRLLDVSIRKNGKGEKNHYIVKKRYTIEELYPESEIVKLKDRKVIPVIESIEEQDANHLGFNVIWINQFKEIPEIINEIVRY</sequence>
<evidence type="ECO:0000256" key="2">
    <source>
        <dbReference type="ARBA" id="ARBA00022801"/>
    </source>
</evidence>
<protein>
    <recommendedName>
        <fullName evidence="1">ADP-ribosyl cyclase/cyclic ADP-ribose hydrolase</fullName>
        <ecNumber evidence="1">3.2.2.6</ecNumber>
    </recommendedName>
</protein>
<dbReference type="GO" id="GO:0061809">
    <property type="term" value="F:NAD+ nucleosidase activity, cyclic ADP-ribose generating"/>
    <property type="evidence" value="ECO:0007669"/>
    <property type="project" value="UniProtKB-EC"/>
</dbReference>
<dbReference type="PROSITE" id="PS50104">
    <property type="entry name" value="TIR"/>
    <property type="match status" value="1"/>
</dbReference>
<dbReference type="Pfam" id="PF13289">
    <property type="entry name" value="SIR2_2"/>
    <property type="match status" value="1"/>
</dbReference>
<dbReference type="InterPro" id="IPR029035">
    <property type="entry name" value="DHS-like_NAD/FAD-binding_dom"/>
</dbReference>
<reference evidence="6" key="1">
    <citation type="submission" date="2017-02" db="EMBL/GenBank/DDBJ databases">
        <title>Delving into the versatile metabolic prowess of the omnipresent phylum Bacteroidetes.</title>
        <authorList>
            <person name="Nobu M.K."/>
            <person name="Mei R."/>
            <person name="Narihiro T."/>
            <person name="Kuroda K."/>
            <person name="Liu W.-T."/>
        </authorList>
    </citation>
    <scope>NUCLEOTIDE SEQUENCE</scope>
    <source>
        <strain evidence="6">ADurb.Bin276</strain>
    </source>
</reference>
<organism evidence="6">
    <name type="scientific">Candidatus Atribacter allofermentans</name>
    <dbReference type="NCBI Taxonomy" id="1852833"/>
    <lineage>
        <taxon>Bacteria</taxon>
        <taxon>Pseudomonadati</taxon>
        <taxon>Atribacterota</taxon>
        <taxon>Atribacteria</taxon>
        <taxon>Atribacterales</taxon>
        <taxon>Atribacteraceae</taxon>
        <taxon>Atribacter</taxon>
    </lineage>
</organism>
<accession>A0A1V5SPG3</accession>
<dbReference type="GO" id="GO:0007165">
    <property type="term" value="P:signal transduction"/>
    <property type="evidence" value="ECO:0007669"/>
    <property type="project" value="InterPro"/>
</dbReference>
<dbReference type="Pfam" id="PF13676">
    <property type="entry name" value="TIR_2"/>
    <property type="match status" value="1"/>
</dbReference>
<dbReference type="InterPro" id="IPR035897">
    <property type="entry name" value="Toll_tir_struct_dom_sf"/>
</dbReference>
<dbReference type="PANTHER" id="PTHR32009">
    <property type="entry name" value="TMV RESISTANCE PROTEIN N-LIKE"/>
    <property type="match status" value="1"/>
</dbReference>
<evidence type="ECO:0000313" key="6">
    <source>
        <dbReference type="EMBL" id="OQA56214.1"/>
    </source>
</evidence>
<dbReference type="AlphaFoldDB" id="A0A1V5SPG3"/>
<dbReference type="EC" id="3.2.2.6" evidence="1"/>
<comment type="catalytic activity">
    <reaction evidence="4">
        <text>NAD(+) + H2O = ADP-D-ribose + nicotinamide + H(+)</text>
        <dbReference type="Rhea" id="RHEA:16301"/>
        <dbReference type="ChEBI" id="CHEBI:15377"/>
        <dbReference type="ChEBI" id="CHEBI:15378"/>
        <dbReference type="ChEBI" id="CHEBI:17154"/>
        <dbReference type="ChEBI" id="CHEBI:57540"/>
        <dbReference type="ChEBI" id="CHEBI:57967"/>
        <dbReference type="EC" id="3.2.2.6"/>
    </reaction>
    <physiologicalReaction direction="left-to-right" evidence="4">
        <dbReference type="Rhea" id="RHEA:16302"/>
    </physiologicalReaction>
</comment>
<dbReference type="Proteomes" id="UP000485569">
    <property type="component" value="Unassembled WGS sequence"/>
</dbReference>
<dbReference type="SUPFAM" id="SSF52200">
    <property type="entry name" value="Toll/Interleukin receptor TIR domain"/>
    <property type="match status" value="1"/>
</dbReference>
<feature type="domain" description="TIR" evidence="5">
    <location>
        <begin position="1"/>
        <end position="139"/>
    </location>
</feature>
<keyword evidence="3" id="KW-0520">NAD</keyword>
<name>A0A1V5SPG3_9BACT</name>
<evidence type="ECO:0000256" key="3">
    <source>
        <dbReference type="ARBA" id="ARBA00023027"/>
    </source>
</evidence>
<comment type="caution">
    <text evidence="6">The sequence shown here is derived from an EMBL/GenBank/DDBJ whole genome shotgun (WGS) entry which is preliminary data.</text>
</comment>
<dbReference type="SUPFAM" id="SSF52467">
    <property type="entry name" value="DHS-like NAD/FAD-binding domain"/>
    <property type="match status" value="1"/>
</dbReference>
<gene>
    <name evidence="6" type="ORF">BWY41_01544</name>
</gene>
<evidence type="ECO:0000256" key="1">
    <source>
        <dbReference type="ARBA" id="ARBA00011982"/>
    </source>
</evidence>
<dbReference type="PANTHER" id="PTHR32009:SF39">
    <property type="entry name" value="TIR DOMAIN-CONTAINING PROTEIN"/>
    <property type="match status" value="1"/>
</dbReference>
<proteinExistence type="predicted"/>